<accession>A0A956NCQ6</accession>
<keyword evidence="2" id="KW-0732">Signal</keyword>
<dbReference type="CDD" id="cd01048">
    <property type="entry name" value="Ferritin_like_AB2"/>
    <property type="match status" value="1"/>
</dbReference>
<dbReference type="EMBL" id="JAGQHS010000069">
    <property type="protein sequence ID" value="MCA9756835.1"/>
    <property type="molecule type" value="Genomic_DNA"/>
</dbReference>
<sequence length="280" mass="28848">MKRLPLLTGIAPLLVLAAACSDSPTGIDSADGTALETARPDITPVVTPLSTEETLDLLHMREEEKLARDVYDLLYVDWSLTVHDQISDSEQRHMDTMLQMVELYGLKDPVGGNPAGVFTDSSLQDLYDQLVALGESSAQDAIIVGCIIEEVDILDLEETLARTDHDNLESAYASLMRGSENHLRSFVATLESMFGVVYEPQYLSLDRYEDILDADGNPGGYGNGGSDGGGNGGNGGGDNGGGNGGNGGGDNGGGSGGSGEPGGNGGSGGSGGNGLMDGSC</sequence>
<dbReference type="Gene3D" id="1.20.1260.10">
    <property type="match status" value="1"/>
</dbReference>
<evidence type="ECO:0000256" key="2">
    <source>
        <dbReference type="SAM" id="SignalP"/>
    </source>
</evidence>
<dbReference type="InterPro" id="IPR012347">
    <property type="entry name" value="Ferritin-like"/>
</dbReference>
<gene>
    <name evidence="4" type="ORF">KDA27_13610</name>
</gene>
<feature type="signal peptide" evidence="2">
    <location>
        <begin position="1"/>
        <end position="17"/>
    </location>
</feature>
<evidence type="ECO:0000313" key="4">
    <source>
        <dbReference type="EMBL" id="MCA9756835.1"/>
    </source>
</evidence>
<comment type="caution">
    <text evidence="4">The sequence shown here is derived from an EMBL/GenBank/DDBJ whole genome shotgun (WGS) entry which is preliminary data.</text>
</comment>
<reference evidence="4" key="1">
    <citation type="submission" date="2020-04" db="EMBL/GenBank/DDBJ databases">
        <authorList>
            <person name="Zhang T."/>
        </authorList>
    </citation>
    <scope>NUCLEOTIDE SEQUENCE</scope>
    <source>
        <strain evidence="4">HKST-UBA02</strain>
    </source>
</reference>
<evidence type="ECO:0000259" key="3">
    <source>
        <dbReference type="Pfam" id="PF09968"/>
    </source>
</evidence>
<name>A0A956NCQ6_UNCEI</name>
<dbReference type="Proteomes" id="UP000739538">
    <property type="component" value="Unassembled WGS sequence"/>
</dbReference>
<feature type="region of interest" description="Disordered" evidence="1">
    <location>
        <begin position="216"/>
        <end position="280"/>
    </location>
</feature>
<organism evidence="4 5">
    <name type="scientific">Eiseniibacteriota bacterium</name>
    <dbReference type="NCBI Taxonomy" id="2212470"/>
    <lineage>
        <taxon>Bacteria</taxon>
        <taxon>Candidatus Eiseniibacteriota</taxon>
    </lineage>
</organism>
<feature type="chain" id="PRO_5037638180" evidence="2">
    <location>
        <begin position="18"/>
        <end position="280"/>
    </location>
</feature>
<proteinExistence type="predicted"/>
<reference evidence="4" key="2">
    <citation type="journal article" date="2021" name="Microbiome">
        <title>Successional dynamics and alternative stable states in a saline activated sludge microbial community over 9 years.</title>
        <authorList>
            <person name="Wang Y."/>
            <person name="Ye J."/>
            <person name="Ju F."/>
            <person name="Liu L."/>
            <person name="Boyd J.A."/>
            <person name="Deng Y."/>
            <person name="Parks D.H."/>
            <person name="Jiang X."/>
            <person name="Yin X."/>
            <person name="Woodcroft B.J."/>
            <person name="Tyson G.W."/>
            <person name="Hugenholtz P."/>
            <person name="Polz M.F."/>
            <person name="Zhang T."/>
        </authorList>
    </citation>
    <scope>NUCLEOTIDE SEQUENCE</scope>
    <source>
        <strain evidence="4">HKST-UBA02</strain>
    </source>
</reference>
<protein>
    <submittedName>
        <fullName evidence="4">DUF2202 domain-containing protein</fullName>
    </submittedName>
</protein>
<evidence type="ECO:0000256" key="1">
    <source>
        <dbReference type="SAM" id="MobiDB-lite"/>
    </source>
</evidence>
<evidence type="ECO:0000313" key="5">
    <source>
        <dbReference type="Proteomes" id="UP000739538"/>
    </source>
</evidence>
<dbReference type="PROSITE" id="PS51257">
    <property type="entry name" value="PROKAR_LIPOPROTEIN"/>
    <property type="match status" value="1"/>
</dbReference>
<feature type="compositionally biased region" description="Gly residues" evidence="1">
    <location>
        <begin position="217"/>
        <end position="280"/>
    </location>
</feature>
<feature type="domain" description="DUF2202" evidence="3">
    <location>
        <begin position="57"/>
        <end position="214"/>
    </location>
</feature>
<dbReference type="Pfam" id="PF09968">
    <property type="entry name" value="DUF2202"/>
    <property type="match status" value="1"/>
</dbReference>
<dbReference type="AlphaFoldDB" id="A0A956NCQ6"/>
<dbReference type="InterPro" id="IPR019243">
    <property type="entry name" value="DUF2202"/>
</dbReference>